<dbReference type="PANTHER" id="PTHR33164">
    <property type="entry name" value="TRANSCRIPTIONAL REGULATOR, MARR FAMILY"/>
    <property type="match status" value="1"/>
</dbReference>
<evidence type="ECO:0000256" key="4">
    <source>
        <dbReference type="SAM" id="MobiDB-lite"/>
    </source>
</evidence>
<keyword evidence="3" id="KW-0804">Transcription</keyword>
<dbReference type="KEGG" id="gcr:GcLGCM259_0269"/>
<dbReference type="GO" id="GO:0003677">
    <property type="term" value="F:DNA binding"/>
    <property type="evidence" value="ECO:0007669"/>
    <property type="project" value="UniProtKB-KW"/>
</dbReference>
<dbReference type="AlphaFoldDB" id="A0A5B7WQ33"/>
<keyword evidence="7" id="KW-1185">Reference proteome</keyword>
<dbReference type="SMART" id="SM00347">
    <property type="entry name" value="HTH_MARR"/>
    <property type="match status" value="1"/>
</dbReference>
<evidence type="ECO:0000256" key="3">
    <source>
        <dbReference type="ARBA" id="ARBA00023163"/>
    </source>
</evidence>
<dbReference type="GO" id="GO:0003700">
    <property type="term" value="F:DNA-binding transcription factor activity"/>
    <property type="evidence" value="ECO:0007669"/>
    <property type="project" value="InterPro"/>
</dbReference>
<evidence type="ECO:0000259" key="5">
    <source>
        <dbReference type="PROSITE" id="PS50995"/>
    </source>
</evidence>
<evidence type="ECO:0000256" key="2">
    <source>
        <dbReference type="ARBA" id="ARBA00023125"/>
    </source>
</evidence>
<feature type="domain" description="HTH marR-type" evidence="5">
    <location>
        <begin position="33"/>
        <end position="163"/>
    </location>
</feature>
<dbReference type="InterPro" id="IPR023187">
    <property type="entry name" value="Tscrpt_reg_MarR-type_CS"/>
</dbReference>
<dbReference type="PANTHER" id="PTHR33164:SF43">
    <property type="entry name" value="HTH-TYPE TRANSCRIPTIONAL REPRESSOR YETL"/>
    <property type="match status" value="1"/>
</dbReference>
<dbReference type="SUPFAM" id="SSF46785">
    <property type="entry name" value="Winged helix' DNA-binding domain"/>
    <property type="match status" value="1"/>
</dbReference>
<reference evidence="6 7" key="1">
    <citation type="submission" date="2018-12" db="EMBL/GenBank/DDBJ databases">
        <title>Complete Genome Sequence of Glutamicibacter creatinolyticus strain LGCM259,isolated from an abscess of a 12-year-old mare in Italy.</title>
        <authorList>
            <person name="Santos R.G."/>
            <person name="Silva A.L."/>
            <person name="Seyffert N."/>
            <person name="Castro T.L.P."/>
            <person name="Attili A.R."/>
            <person name="Rifici C."/>
            <person name="Mazzullo G."/>
            <person name="Brenig B."/>
            <person name="Venanzi F."/>
            <person name="Azevedo V."/>
        </authorList>
    </citation>
    <scope>NUCLEOTIDE SEQUENCE [LARGE SCALE GENOMIC DNA]</scope>
    <source>
        <strain evidence="6 7">LGCM 259</strain>
    </source>
</reference>
<name>A0A5B7WQ33_9MICC</name>
<organism evidence="6 7">
    <name type="scientific">Glutamicibacter creatinolyticus</name>
    <dbReference type="NCBI Taxonomy" id="162496"/>
    <lineage>
        <taxon>Bacteria</taxon>
        <taxon>Bacillati</taxon>
        <taxon>Actinomycetota</taxon>
        <taxon>Actinomycetes</taxon>
        <taxon>Micrococcales</taxon>
        <taxon>Micrococcaceae</taxon>
        <taxon>Glutamicibacter</taxon>
    </lineage>
</organism>
<dbReference type="Proteomes" id="UP000307000">
    <property type="component" value="Chromosome"/>
</dbReference>
<protein>
    <submittedName>
        <fullName evidence="6">MarR family protein</fullName>
    </submittedName>
</protein>
<accession>A0A5B7WQ33</accession>
<evidence type="ECO:0000313" key="7">
    <source>
        <dbReference type="Proteomes" id="UP000307000"/>
    </source>
</evidence>
<dbReference type="Gene3D" id="1.10.10.10">
    <property type="entry name" value="Winged helix-like DNA-binding domain superfamily/Winged helix DNA-binding domain"/>
    <property type="match status" value="1"/>
</dbReference>
<evidence type="ECO:0000256" key="1">
    <source>
        <dbReference type="ARBA" id="ARBA00023015"/>
    </source>
</evidence>
<keyword evidence="2" id="KW-0238">DNA-binding</keyword>
<gene>
    <name evidence="6" type="ORF">GcLGCM259_0269</name>
</gene>
<dbReference type="PROSITE" id="PS01117">
    <property type="entry name" value="HTH_MARR_1"/>
    <property type="match status" value="1"/>
</dbReference>
<dbReference type="GO" id="GO:0006950">
    <property type="term" value="P:response to stress"/>
    <property type="evidence" value="ECO:0007669"/>
    <property type="project" value="TreeGrafter"/>
</dbReference>
<evidence type="ECO:0000313" key="6">
    <source>
        <dbReference type="EMBL" id="QCY46052.1"/>
    </source>
</evidence>
<dbReference type="InterPro" id="IPR036388">
    <property type="entry name" value="WH-like_DNA-bd_sf"/>
</dbReference>
<sequence>MNTDLAAAAEPAREDLGPAATGDDFSHRFEALEHQLVQLMVNNTHAKRNLAARFGDQLPPAALPVLALVLKNDHIAQSELCSQLMIDKASLSRLVTRMEEVGLLVRSLDPEDRRVSRLSATDEARTRWRALMGEHRSRWRSKVSEWPRDDVDRLIGLLDRLNIDLREN</sequence>
<dbReference type="PRINTS" id="PR00598">
    <property type="entry name" value="HTHMARR"/>
</dbReference>
<proteinExistence type="predicted"/>
<dbReference type="Pfam" id="PF12802">
    <property type="entry name" value="MarR_2"/>
    <property type="match status" value="1"/>
</dbReference>
<feature type="region of interest" description="Disordered" evidence="4">
    <location>
        <begin position="1"/>
        <end position="20"/>
    </location>
</feature>
<dbReference type="InterPro" id="IPR036390">
    <property type="entry name" value="WH_DNA-bd_sf"/>
</dbReference>
<dbReference type="InterPro" id="IPR000835">
    <property type="entry name" value="HTH_MarR-typ"/>
</dbReference>
<dbReference type="PROSITE" id="PS50995">
    <property type="entry name" value="HTH_MARR_2"/>
    <property type="match status" value="1"/>
</dbReference>
<dbReference type="RefSeq" id="WP_054821631.1">
    <property type="nucleotide sequence ID" value="NZ_BAAAGL010000018.1"/>
</dbReference>
<keyword evidence="1" id="KW-0805">Transcription regulation</keyword>
<dbReference type="EMBL" id="CP034412">
    <property type="protein sequence ID" value="QCY46052.1"/>
    <property type="molecule type" value="Genomic_DNA"/>
</dbReference>
<dbReference type="InterPro" id="IPR039422">
    <property type="entry name" value="MarR/SlyA-like"/>
</dbReference>